<name>A0A4T0LGU6_WALIC</name>
<feature type="region of interest" description="Disordered" evidence="1">
    <location>
        <begin position="140"/>
        <end position="192"/>
    </location>
</feature>
<evidence type="ECO:0000313" key="3">
    <source>
        <dbReference type="Proteomes" id="UP000306954"/>
    </source>
</evidence>
<organism evidence="2 3">
    <name type="scientific">Wallemia ichthyophaga</name>
    <dbReference type="NCBI Taxonomy" id="245174"/>
    <lineage>
        <taxon>Eukaryota</taxon>
        <taxon>Fungi</taxon>
        <taxon>Dikarya</taxon>
        <taxon>Basidiomycota</taxon>
        <taxon>Wallemiomycotina</taxon>
        <taxon>Wallemiomycetes</taxon>
        <taxon>Wallemiales</taxon>
        <taxon>Wallemiaceae</taxon>
        <taxon>Wallemia</taxon>
    </lineage>
</organism>
<protein>
    <submittedName>
        <fullName evidence="2">Uncharacterized protein</fullName>
    </submittedName>
</protein>
<dbReference type="Proteomes" id="UP000306954">
    <property type="component" value="Unassembled WGS sequence"/>
</dbReference>
<accession>A0A4T0LGU6</accession>
<evidence type="ECO:0000313" key="2">
    <source>
        <dbReference type="EMBL" id="TIB14873.1"/>
    </source>
</evidence>
<gene>
    <name evidence="2" type="ORF">E3P90_01053</name>
</gene>
<sequence>MSDEFLILDELLSYTRELNKQNKQSAQSTQITHNSQPAPSVAGKSKNPGPKGVKKKPWSLEETYWLEHYLQLYYTTLKGQPPWAYIRNRHGKNGTVDQTLAKRSHIDLQDKARIMSGKLWREGKDIPEWLIAAKPPKRILDKMRPTRGEWPKRQSDSANSSLSQQESSSHHASPQTSTPQSPAPPIAFTSDANVFSQASFTTDTFNH</sequence>
<feature type="compositionally biased region" description="Basic and acidic residues" evidence="1">
    <location>
        <begin position="140"/>
        <end position="155"/>
    </location>
</feature>
<dbReference type="EMBL" id="SPOF01000009">
    <property type="protein sequence ID" value="TIB14873.1"/>
    <property type="molecule type" value="Genomic_DNA"/>
</dbReference>
<comment type="caution">
    <text evidence="2">The sequence shown here is derived from an EMBL/GenBank/DDBJ whole genome shotgun (WGS) entry which is preliminary data.</text>
</comment>
<evidence type="ECO:0000256" key="1">
    <source>
        <dbReference type="SAM" id="MobiDB-lite"/>
    </source>
</evidence>
<reference evidence="2 3" key="1">
    <citation type="submission" date="2019-03" db="EMBL/GenBank/DDBJ databases">
        <title>Sequencing 23 genomes of Wallemia ichthyophaga.</title>
        <authorList>
            <person name="Gostincar C."/>
        </authorList>
    </citation>
    <scope>NUCLEOTIDE SEQUENCE [LARGE SCALE GENOMIC DNA]</scope>
    <source>
        <strain evidence="2 3">EXF-8621</strain>
    </source>
</reference>
<proteinExistence type="predicted"/>
<feature type="region of interest" description="Disordered" evidence="1">
    <location>
        <begin position="19"/>
        <end position="55"/>
    </location>
</feature>
<feature type="compositionally biased region" description="Polar residues" evidence="1">
    <location>
        <begin position="21"/>
        <end position="38"/>
    </location>
</feature>
<dbReference type="AlphaFoldDB" id="A0A4T0LGU6"/>
<feature type="compositionally biased region" description="Low complexity" evidence="1">
    <location>
        <begin position="156"/>
        <end position="180"/>
    </location>
</feature>